<evidence type="ECO:0000313" key="1">
    <source>
        <dbReference type="EMBL" id="KAL3855456.1"/>
    </source>
</evidence>
<dbReference type="Proteomes" id="UP001634394">
    <property type="component" value="Unassembled WGS sequence"/>
</dbReference>
<gene>
    <name evidence="1" type="ORF">ACJMK2_014667</name>
</gene>
<proteinExistence type="predicted"/>
<sequence length="106" mass="11981">MFGSRCFQIQFRHEQVDVGPDDMEDAVMISTSKTLSIFTLVMLIKDDITTNITSVVLLSADLMARGAIVDSIAFSGPMYVFPQIDLKELKKIAFAKKWLEERLFTT</sequence>
<reference evidence="1 2" key="1">
    <citation type="submission" date="2024-11" db="EMBL/GenBank/DDBJ databases">
        <title>Chromosome-level genome assembly of the freshwater bivalve Anodonta woodiana.</title>
        <authorList>
            <person name="Chen X."/>
        </authorList>
    </citation>
    <scope>NUCLEOTIDE SEQUENCE [LARGE SCALE GENOMIC DNA]</scope>
    <source>
        <strain evidence="1">MN2024</strain>
        <tissue evidence="1">Gills</tissue>
    </source>
</reference>
<evidence type="ECO:0000313" key="2">
    <source>
        <dbReference type="Proteomes" id="UP001634394"/>
    </source>
</evidence>
<protein>
    <submittedName>
        <fullName evidence="1">Uncharacterized protein</fullName>
    </submittedName>
</protein>
<dbReference type="AlphaFoldDB" id="A0ABD3V1C5"/>
<comment type="caution">
    <text evidence="1">The sequence shown here is derived from an EMBL/GenBank/DDBJ whole genome shotgun (WGS) entry which is preliminary data.</text>
</comment>
<accession>A0ABD3V1C5</accession>
<organism evidence="1 2">
    <name type="scientific">Sinanodonta woodiana</name>
    <name type="common">Chinese pond mussel</name>
    <name type="synonym">Anodonta woodiana</name>
    <dbReference type="NCBI Taxonomy" id="1069815"/>
    <lineage>
        <taxon>Eukaryota</taxon>
        <taxon>Metazoa</taxon>
        <taxon>Spiralia</taxon>
        <taxon>Lophotrochozoa</taxon>
        <taxon>Mollusca</taxon>
        <taxon>Bivalvia</taxon>
        <taxon>Autobranchia</taxon>
        <taxon>Heteroconchia</taxon>
        <taxon>Palaeoheterodonta</taxon>
        <taxon>Unionida</taxon>
        <taxon>Unionoidea</taxon>
        <taxon>Unionidae</taxon>
        <taxon>Unioninae</taxon>
        <taxon>Sinanodonta</taxon>
    </lineage>
</organism>
<keyword evidence="2" id="KW-1185">Reference proteome</keyword>
<name>A0ABD3V1C5_SINWO</name>
<dbReference type="EMBL" id="JBJQND010000014">
    <property type="protein sequence ID" value="KAL3855456.1"/>
    <property type="molecule type" value="Genomic_DNA"/>
</dbReference>